<reference evidence="7 8" key="1">
    <citation type="submission" date="2019-09" db="EMBL/GenBank/DDBJ databases">
        <authorList>
            <person name="Brejova B."/>
        </authorList>
    </citation>
    <scope>NUCLEOTIDE SEQUENCE [LARGE SCALE GENOMIC DNA]</scope>
</reference>
<dbReference type="PANTHER" id="PTHR31200">
    <property type="entry name" value="INO80 COMPLEX SUBUNIT C"/>
    <property type="match status" value="1"/>
</dbReference>
<keyword evidence="8" id="KW-1185">Reference proteome</keyword>
<organism evidence="7 8">
    <name type="scientific">Magnusiomyces paraingens</name>
    <dbReference type="NCBI Taxonomy" id="2606893"/>
    <lineage>
        <taxon>Eukaryota</taxon>
        <taxon>Fungi</taxon>
        <taxon>Dikarya</taxon>
        <taxon>Ascomycota</taxon>
        <taxon>Saccharomycotina</taxon>
        <taxon>Dipodascomycetes</taxon>
        <taxon>Dipodascales</taxon>
        <taxon>Dipodascaceae</taxon>
        <taxon>Magnusiomyces</taxon>
    </lineage>
</organism>
<evidence type="ECO:0000313" key="8">
    <source>
        <dbReference type="Proteomes" id="UP000398389"/>
    </source>
</evidence>
<feature type="domain" description="Vps72/YL1 C-terminal" evidence="6">
    <location>
        <begin position="103"/>
        <end position="132"/>
    </location>
</feature>
<dbReference type="SMART" id="SM00993">
    <property type="entry name" value="YL1_C"/>
    <property type="match status" value="1"/>
</dbReference>
<dbReference type="PANTHER" id="PTHR31200:SF1">
    <property type="entry name" value="INO80 COMPLEX SUBUNIT C"/>
    <property type="match status" value="1"/>
</dbReference>
<keyword evidence="4" id="KW-0539">Nucleus</keyword>
<dbReference type="AlphaFoldDB" id="A0A5E8C6P0"/>
<evidence type="ECO:0000256" key="5">
    <source>
        <dbReference type="SAM" id="MobiDB-lite"/>
    </source>
</evidence>
<sequence length="154" mass="16723">MAEPKTIAELDFNVVPRTFKVPTWKTPSRRNKPARTVIADEQRRLQALATAETAAATAAAEAATEAAAASESDGTATAPSTAPKFHASYAAVDAPPSVRPRKWWCDITGLEGRYRSVRNGLRYHNAEIYGIVQGMAPGVDQQYLELRNANVVLK</sequence>
<dbReference type="OrthoDB" id="49520at2759"/>
<dbReference type="Pfam" id="PF08265">
    <property type="entry name" value="YL1_C"/>
    <property type="match status" value="1"/>
</dbReference>
<accession>A0A5E8C6P0</accession>
<dbReference type="GO" id="GO:0031011">
    <property type="term" value="C:Ino80 complex"/>
    <property type="evidence" value="ECO:0007669"/>
    <property type="project" value="InterPro"/>
</dbReference>
<proteinExistence type="predicted"/>
<evidence type="ECO:0000256" key="4">
    <source>
        <dbReference type="ARBA" id="ARBA00023242"/>
    </source>
</evidence>
<dbReference type="GeneID" id="43585166"/>
<protein>
    <recommendedName>
        <fullName evidence="6">Vps72/YL1 C-terminal domain-containing protein</fullName>
    </recommendedName>
</protein>
<evidence type="ECO:0000256" key="3">
    <source>
        <dbReference type="ARBA" id="ARBA00023163"/>
    </source>
</evidence>
<dbReference type="EMBL" id="CABVLU010000005">
    <property type="protein sequence ID" value="VVT58730.1"/>
    <property type="molecule type" value="Genomic_DNA"/>
</dbReference>
<name>A0A5E8C6P0_9ASCO</name>
<dbReference type="Proteomes" id="UP000398389">
    <property type="component" value="Unassembled WGS sequence"/>
</dbReference>
<feature type="compositionally biased region" description="Low complexity" evidence="5">
    <location>
        <begin position="64"/>
        <end position="78"/>
    </location>
</feature>
<gene>
    <name evidence="7" type="ORF">SAPINGB_P006355</name>
</gene>
<dbReference type="InterPro" id="IPR013272">
    <property type="entry name" value="Vps72/YL1_C"/>
</dbReference>
<evidence type="ECO:0000256" key="2">
    <source>
        <dbReference type="ARBA" id="ARBA00023015"/>
    </source>
</evidence>
<evidence type="ECO:0000256" key="1">
    <source>
        <dbReference type="ARBA" id="ARBA00004123"/>
    </source>
</evidence>
<dbReference type="GO" id="GO:0006338">
    <property type="term" value="P:chromatin remodeling"/>
    <property type="evidence" value="ECO:0007669"/>
    <property type="project" value="InterPro"/>
</dbReference>
<dbReference type="RefSeq" id="XP_031856957.1">
    <property type="nucleotide sequence ID" value="XM_032001066.1"/>
</dbReference>
<dbReference type="InterPro" id="IPR029525">
    <property type="entry name" value="INO80C/Ies6"/>
</dbReference>
<feature type="region of interest" description="Disordered" evidence="5">
    <location>
        <begin position="64"/>
        <end position="85"/>
    </location>
</feature>
<evidence type="ECO:0000313" key="7">
    <source>
        <dbReference type="EMBL" id="VVT58730.1"/>
    </source>
</evidence>
<keyword evidence="3" id="KW-0804">Transcription</keyword>
<comment type="subcellular location">
    <subcellularLocation>
        <location evidence="1">Nucleus</location>
    </subcellularLocation>
</comment>
<keyword evidence="2" id="KW-0805">Transcription regulation</keyword>
<evidence type="ECO:0000259" key="6">
    <source>
        <dbReference type="SMART" id="SM00993"/>
    </source>
</evidence>